<evidence type="ECO:0000256" key="3">
    <source>
        <dbReference type="ARBA" id="ARBA00022833"/>
    </source>
</evidence>
<keyword evidence="2" id="KW-0863">Zinc-finger</keyword>
<evidence type="ECO:0000256" key="1">
    <source>
        <dbReference type="ARBA" id="ARBA00022723"/>
    </source>
</evidence>
<dbReference type="Pfam" id="PF01753">
    <property type="entry name" value="zf-MYND"/>
    <property type="match status" value="1"/>
</dbReference>
<organism evidence="6 7">
    <name type="scientific">Apiospora phragmitis</name>
    <dbReference type="NCBI Taxonomy" id="2905665"/>
    <lineage>
        <taxon>Eukaryota</taxon>
        <taxon>Fungi</taxon>
        <taxon>Dikarya</taxon>
        <taxon>Ascomycota</taxon>
        <taxon>Pezizomycotina</taxon>
        <taxon>Sordariomycetes</taxon>
        <taxon>Xylariomycetidae</taxon>
        <taxon>Amphisphaeriales</taxon>
        <taxon>Apiosporaceae</taxon>
        <taxon>Apiospora</taxon>
    </lineage>
</organism>
<gene>
    <name evidence="6" type="ORF">PG994_012586</name>
</gene>
<accession>A0ABR1TAX3</accession>
<proteinExistence type="predicted"/>
<dbReference type="InterPro" id="IPR002893">
    <property type="entry name" value="Znf_MYND"/>
</dbReference>
<dbReference type="Proteomes" id="UP001480595">
    <property type="component" value="Unassembled WGS sequence"/>
</dbReference>
<evidence type="ECO:0000313" key="7">
    <source>
        <dbReference type="Proteomes" id="UP001480595"/>
    </source>
</evidence>
<comment type="caution">
    <text evidence="6">The sequence shown here is derived from an EMBL/GenBank/DDBJ whole genome shotgun (WGS) entry which is preliminary data.</text>
</comment>
<reference evidence="6 7" key="1">
    <citation type="submission" date="2023-01" db="EMBL/GenBank/DDBJ databases">
        <title>Analysis of 21 Apiospora genomes using comparative genomics revels a genus with tremendous synthesis potential of carbohydrate active enzymes and secondary metabolites.</title>
        <authorList>
            <person name="Sorensen T."/>
        </authorList>
    </citation>
    <scope>NUCLEOTIDE SEQUENCE [LARGE SCALE GENOMIC DNA]</scope>
    <source>
        <strain evidence="6 7">CBS 135458</strain>
    </source>
</reference>
<dbReference type="EMBL" id="JAQQWL010000012">
    <property type="protein sequence ID" value="KAK8043748.1"/>
    <property type="molecule type" value="Genomic_DNA"/>
</dbReference>
<keyword evidence="1" id="KW-0479">Metal-binding</keyword>
<dbReference type="RefSeq" id="XP_066710143.1">
    <property type="nucleotide sequence ID" value="XM_066863995.1"/>
</dbReference>
<feature type="region of interest" description="Disordered" evidence="4">
    <location>
        <begin position="540"/>
        <end position="559"/>
    </location>
</feature>
<dbReference type="Gene3D" id="6.10.140.2220">
    <property type="match status" value="1"/>
</dbReference>
<name>A0ABR1TAX3_9PEZI</name>
<feature type="compositionally biased region" description="Acidic residues" evidence="4">
    <location>
        <begin position="541"/>
        <end position="559"/>
    </location>
</feature>
<evidence type="ECO:0000313" key="6">
    <source>
        <dbReference type="EMBL" id="KAK8043748.1"/>
    </source>
</evidence>
<dbReference type="GeneID" id="92097058"/>
<feature type="domain" description="MYND-type" evidence="5">
    <location>
        <begin position="152"/>
        <end position="196"/>
    </location>
</feature>
<evidence type="ECO:0000256" key="2">
    <source>
        <dbReference type="ARBA" id="ARBA00022771"/>
    </source>
</evidence>
<evidence type="ECO:0000256" key="4">
    <source>
        <dbReference type="SAM" id="MobiDB-lite"/>
    </source>
</evidence>
<dbReference type="SUPFAM" id="SSF144232">
    <property type="entry name" value="HIT/MYND zinc finger-like"/>
    <property type="match status" value="1"/>
</dbReference>
<evidence type="ECO:0000259" key="5">
    <source>
        <dbReference type="Pfam" id="PF01753"/>
    </source>
</evidence>
<protein>
    <recommendedName>
        <fullName evidence="5">MYND-type domain-containing protein</fullName>
    </recommendedName>
</protein>
<keyword evidence="3" id="KW-0862">Zinc</keyword>
<sequence>MDAVEKLFQTFPDPESAEKLRRQIQNTDSKTYEKRDADQFAGLPQAVADFASADPVDADHEFIKQSIQYALGDGRSFNLLLFRQKILELSLSKTEIPDDGSAKSKQLQYYKWIGQGRKDPGLLCSPTTDASHDSSSLAFLHSQLANSQAYAACGASGGRACTGCRLALDSDHFIFKTVYCSKECQAAHRQQHKAPCDSRRVIGRAAILLRSLFLMFKDLHYSDCIEQVTSRDGVLYTTIGNHRENASKGRQMIRRFPRKLLTPADEDFETVQAMQLDTEVFGTFACILNFFLDPICRWVEEVEIYTRNAHRPIVVLQSGSMTSCMSNPHFALRVTLHSGEDVVVDLTGAKFGWKEPVGPWGIWEAQRVYGGVKAYYRGYLSDWQKKREAEWEATNSWLAEVSKIGRSQIGKMLGAIIYTVKSQHPDLKGSVAGFLRLRSRNYDDASAELVETARQTLAAGLIEILTAKKLRMYWTPDWALQVTVTKEQADHLKPAWLNDADADYEENKHDDSQLKKIWMQRCLDHQLLDSWFTLGLSPGVEVDDEDDVDDADDEDDEDI</sequence>
<keyword evidence="7" id="KW-1185">Reference proteome</keyword>